<dbReference type="RefSeq" id="WP_005939515.1">
    <property type="nucleotide sequence ID" value="NZ_ATVK01000010.1"/>
</dbReference>
<dbReference type="STRING" id="1121927.GOHSU_19_00380"/>
<accession>L7LBL7</accession>
<protein>
    <recommendedName>
        <fullName evidence="1">Aminoglycoside phosphotransferase domain-containing protein</fullName>
    </recommendedName>
</protein>
<dbReference type="Pfam" id="PF13671">
    <property type="entry name" value="AAA_33"/>
    <property type="match status" value="1"/>
</dbReference>
<dbReference type="InterPro" id="IPR027417">
    <property type="entry name" value="P-loop_NTPase"/>
</dbReference>
<dbReference type="SUPFAM" id="SSF56112">
    <property type="entry name" value="Protein kinase-like (PK-like)"/>
    <property type="match status" value="1"/>
</dbReference>
<organism evidence="2 3">
    <name type="scientific">Gordonia hirsuta DSM 44140 = NBRC 16056</name>
    <dbReference type="NCBI Taxonomy" id="1121927"/>
    <lineage>
        <taxon>Bacteria</taxon>
        <taxon>Bacillati</taxon>
        <taxon>Actinomycetota</taxon>
        <taxon>Actinomycetes</taxon>
        <taxon>Mycobacteriales</taxon>
        <taxon>Gordoniaceae</taxon>
        <taxon>Gordonia</taxon>
    </lineage>
</organism>
<dbReference type="InterPro" id="IPR011009">
    <property type="entry name" value="Kinase-like_dom_sf"/>
</dbReference>
<evidence type="ECO:0000259" key="1">
    <source>
        <dbReference type="Pfam" id="PF01636"/>
    </source>
</evidence>
<dbReference type="eggNOG" id="COG2187">
    <property type="taxonomic scope" value="Bacteria"/>
</dbReference>
<gene>
    <name evidence="2" type="ORF">GOHSU_19_00380</name>
</gene>
<dbReference type="PANTHER" id="PTHR43883:SF1">
    <property type="entry name" value="GLUCONOKINASE"/>
    <property type="match status" value="1"/>
</dbReference>
<dbReference type="PANTHER" id="PTHR43883">
    <property type="entry name" value="SLR0207 PROTEIN"/>
    <property type="match status" value="1"/>
</dbReference>
<sequence length="507" mass="53923">MSDPTTTDTDPGAHAVELLRRCGVLTASAPTTTVVTHAAVIVLNDDRAWKLKRPVTYRYLDFSSVDQRRTALSAEYELNLRTAPQLYRAVHAITDAGGREPGGLEFDGAGTTVDYVLEMARFPDDALLADHVDAGLLDDALTAALAEQVVALHARSPISDDPAGAARILDVVVGNRGSMARFPQILDPARADALTDRLTALIDTHAPLLDARARAGRVRRGHGDLHLNNLVLLDGVPTPFDALEFDPELATTDVLYDLAFVLMDLWHRGRTREANVLVNAYFDASPEDEEAYLLLPLFISVRATVLAHVRAASGDPDSARAYLALALALLDPVPPRLVAIGGASGTGKTTVARAVACRVGGAPGARILRSDVIRKRLAGSPVLEPLPASGYAPEMSARVYAELERLAALHLNGQTSVLVDAVSGRPQERAALAAVAEATSSSFLGIWLELAESERIARILGRGPDASDATPEVARAQTRALVPPDASWCTVAADGRTVDEVVAELAR</sequence>
<dbReference type="SUPFAM" id="SSF52540">
    <property type="entry name" value="P-loop containing nucleoside triphosphate hydrolases"/>
    <property type="match status" value="1"/>
</dbReference>
<feature type="domain" description="Aminoglycoside phosphotransferase" evidence="1">
    <location>
        <begin position="138"/>
        <end position="286"/>
    </location>
</feature>
<evidence type="ECO:0000313" key="2">
    <source>
        <dbReference type="EMBL" id="GAC57433.1"/>
    </source>
</evidence>
<dbReference type="OrthoDB" id="9810277at2"/>
<comment type="caution">
    <text evidence="2">The sequence shown here is derived from an EMBL/GenBank/DDBJ whole genome shotgun (WGS) entry which is preliminary data.</text>
</comment>
<dbReference type="InterPro" id="IPR052732">
    <property type="entry name" value="Cell-binding_unc_protein"/>
</dbReference>
<dbReference type="AlphaFoldDB" id="L7LBL7"/>
<proteinExistence type="predicted"/>
<dbReference type="EMBL" id="BANT01000019">
    <property type="protein sequence ID" value="GAC57433.1"/>
    <property type="molecule type" value="Genomic_DNA"/>
</dbReference>
<reference evidence="2 3" key="1">
    <citation type="submission" date="2012-12" db="EMBL/GenBank/DDBJ databases">
        <title>Whole genome shotgun sequence of Gordonia hirsuta NBRC 16056.</title>
        <authorList>
            <person name="Isaki-Nakamura S."/>
            <person name="Hosoyama A."/>
            <person name="Tsuchikane K."/>
            <person name="Katsumata H."/>
            <person name="Baba S."/>
            <person name="Yamazaki S."/>
            <person name="Fujita N."/>
        </authorList>
    </citation>
    <scope>NUCLEOTIDE SEQUENCE [LARGE SCALE GENOMIC DNA]</scope>
    <source>
        <strain evidence="2 3">NBRC 16056</strain>
    </source>
</reference>
<dbReference type="eggNOG" id="COG0645">
    <property type="taxonomic scope" value="Bacteria"/>
</dbReference>
<name>L7LBL7_9ACTN</name>
<evidence type="ECO:0000313" key="3">
    <source>
        <dbReference type="Proteomes" id="UP000053405"/>
    </source>
</evidence>
<dbReference type="Proteomes" id="UP000053405">
    <property type="component" value="Unassembled WGS sequence"/>
</dbReference>
<dbReference type="Pfam" id="PF01636">
    <property type="entry name" value="APH"/>
    <property type="match status" value="1"/>
</dbReference>
<dbReference type="InterPro" id="IPR002575">
    <property type="entry name" value="Aminoglycoside_PTrfase"/>
</dbReference>
<dbReference type="Gene3D" id="3.40.50.300">
    <property type="entry name" value="P-loop containing nucleotide triphosphate hydrolases"/>
    <property type="match status" value="1"/>
</dbReference>
<keyword evidence="3" id="KW-1185">Reference proteome</keyword>